<comment type="caution">
    <text evidence="8">The sequence shown here is derived from an EMBL/GenBank/DDBJ whole genome shotgun (WGS) entry which is preliminary data.</text>
</comment>
<dbReference type="GO" id="GO:0016788">
    <property type="term" value="F:hydrolase activity, acting on ester bonds"/>
    <property type="evidence" value="ECO:0007669"/>
    <property type="project" value="InterPro"/>
</dbReference>
<dbReference type="GO" id="GO:0046872">
    <property type="term" value="F:metal ion binding"/>
    <property type="evidence" value="ECO:0007669"/>
    <property type="project" value="UniProtKB-KW"/>
</dbReference>
<dbReference type="Pfam" id="PF02265">
    <property type="entry name" value="S1-P1_nuclease"/>
    <property type="match status" value="1"/>
</dbReference>
<dbReference type="GO" id="GO:0006308">
    <property type="term" value="P:DNA catabolic process"/>
    <property type="evidence" value="ECO:0007669"/>
    <property type="project" value="InterPro"/>
</dbReference>
<dbReference type="PANTHER" id="PTHR33146:SF26">
    <property type="entry name" value="ENDONUCLEASE 4"/>
    <property type="match status" value="1"/>
</dbReference>
<name>A0A6I4SL45_9SPHN</name>
<evidence type="ECO:0000256" key="5">
    <source>
        <dbReference type="ARBA" id="ARBA00023157"/>
    </source>
</evidence>
<keyword evidence="2" id="KW-0479">Metal-binding</keyword>
<keyword evidence="7" id="KW-0732">Signal</keyword>
<proteinExistence type="predicted"/>
<accession>A0A6I4SL45</accession>
<dbReference type="GO" id="GO:0003676">
    <property type="term" value="F:nucleic acid binding"/>
    <property type="evidence" value="ECO:0007669"/>
    <property type="project" value="InterPro"/>
</dbReference>
<dbReference type="SUPFAM" id="SSF48537">
    <property type="entry name" value="Phospholipase C/P1 nuclease"/>
    <property type="match status" value="1"/>
</dbReference>
<protein>
    <submittedName>
        <fullName evidence="8">S1/P1 Nuclease</fullName>
    </submittedName>
</protein>
<evidence type="ECO:0000256" key="2">
    <source>
        <dbReference type="ARBA" id="ARBA00022723"/>
    </source>
</evidence>
<gene>
    <name evidence="8" type="ORF">GRI36_03090</name>
</gene>
<evidence type="ECO:0000256" key="6">
    <source>
        <dbReference type="ARBA" id="ARBA00023180"/>
    </source>
</evidence>
<dbReference type="Proteomes" id="UP000468943">
    <property type="component" value="Unassembled WGS sequence"/>
</dbReference>
<dbReference type="Gene3D" id="1.10.575.10">
    <property type="entry name" value="P1 Nuclease"/>
    <property type="match status" value="1"/>
</dbReference>
<evidence type="ECO:0000256" key="3">
    <source>
        <dbReference type="ARBA" id="ARBA00022759"/>
    </source>
</evidence>
<evidence type="ECO:0000256" key="4">
    <source>
        <dbReference type="ARBA" id="ARBA00022801"/>
    </source>
</evidence>
<keyword evidence="3" id="KW-0255">Endonuclease</keyword>
<dbReference type="OrthoDB" id="267579at2"/>
<dbReference type="RefSeq" id="WP_160597138.1">
    <property type="nucleotide sequence ID" value="NZ_WTYS01000001.1"/>
</dbReference>
<evidence type="ECO:0000256" key="1">
    <source>
        <dbReference type="ARBA" id="ARBA00022722"/>
    </source>
</evidence>
<feature type="chain" id="PRO_5026058631" evidence="7">
    <location>
        <begin position="22"/>
        <end position="268"/>
    </location>
</feature>
<dbReference type="InterPro" id="IPR008947">
    <property type="entry name" value="PLipase_C/P1_nuclease_dom_sf"/>
</dbReference>
<dbReference type="CDD" id="cd11010">
    <property type="entry name" value="S1-P1_nuclease"/>
    <property type="match status" value="1"/>
</dbReference>
<dbReference type="GO" id="GO:0004519">
    <property type="term" value="F:endonuclease activity"/>
    <property type="evidence" value="ECO:0007669"/>
    <property type="project" value="UniProtKB-KW"/>
</dbReference>
<feature type="signal peptide" evidence="7">
    <location>
        <begin position="1"/>
        <end position="21"/>
    </location>
</feature>
<dbReference type="InterPro" id="IPR003154">
    <property type="entry name" value="S1/P1nuclease"/>
</dbReference>
<evidence type="ECO:0000313" key="9">
    <source>
        <dbReference type="Proteomes" id="UP000468943"/>
    </source>
</evidence>
<organism evidence="8 9">
    <name type="scientific">Pontixanthobacter gangjinensis</name>
    <dbReference type="NCBI Taxonomy" id="1028742"/>
    <lineage>
        <taxon>Bacteria</taxon>
        <taxon>Pseudomonadati</taxon>
        <taxon>Pseudomonadota</taxon>
        <taxon>Alphaproteobacteria</taxon>
        <taxon>Sphingomonadales</taxon>
        <taxon>Erythrobacteraceae</taxon>
        <taxon>Pontixanthobacter</taxon>
    </lineage>
</organism>
<dbReference type="AlphaFoldDB" id="A0A6I4SL45"/>
<dbReference type="PANTHER" id="PTHR33146">
    <property type="entry name" value="ENDONUCLEASE 4"/>
    <property type="match status" value="1"/>
</dbReference>
<keyword evidence="1" id="KW-0540">Nuclease</keyword>
<sequence>MRIPLLLASAVFALQSAPASAWGPTGHRVTGEIAERNLDADTKAKIAGILGPESIAEASNWPDFMRSDESSFWQDESPNYHYVTIPEGMTYAEVGPPPQGDAITALAKYTATVKDANASLAARQEALRFVIHIIEDLHQPLHVGNGRDLGGNTVKVNFMDEPTNLHSVWDEDIINAELLSYSEWADWLNRRITAEDHIAWAAAKPAQWLAESVAIRDGLYPAPSEDPSSSELPDLSYDYVYAHKPQIDLRLQQGGIRLAAYLNNLFAE</sequence>
<keyword evidence="5" id="KW-1015">Disulfide bond</keyword>
<reference evidence="8 9" key="1">
    <citation type="submission" date="2019-12" db="EMBL/GenBank/DDBJ databases">
        <title>Genomic-based taxomic classification of the family Erythrobacteraceae.</title>
        <authorList>
            <person name="Xu L."/>
        </authorList>
    </citation>
    <scope>NUCLEOTIDE SEQUENCE [LARGE SCALE GENOMIC DNA]</scope>
    <source>
        <strain evidence="8 9">JCM 17802</strain>
    </source>
</reference>
<keyword evidence="4" id="KW-0378">Hydrolase</keyword>
<dbReference type="EMBL" id="WTYS01000001">
    <property type="protein sequence ID" value="MXO55860.1"/>
    <property type="molecule type" value="Genomic_DNA"/>
</dbReference>
<keyword evidence="6" id="KW-0325">Glycoprotein</keyword>
<evidence type="ECO:0000313" key="8">
    <source>
        <dbReference type="EMBL" id="MXO55860.1"/>
    </source>
</evidence>
<evidence type="ECO:0000256" key="7">
    <source>
        <dbReference type="SAM" id="SignalP"/>
    </source>
</evidence>
<keyword evidence="9" id="KW-1185">Reference proteome</keyword>